<feature type="compositionally biased region" description="Basic and acidic residues" evidence="1">
    <location>
        <begin position="175"/>
        <end position="187"/>
    </location>
</feature>
<reference evidence="3" key="2">
    <citation type="submission" date="2023-05" db="EMBL/GenBank/DDBJ databases">
        <authorList>
            <consortium name="Lawrence Berkeley National Laboratory"/>
            <person name="Steindorff A."/>
            <person name="Hensen N."/>
            <person name="Bonometti L."/>
            <person name="Westerberg I."/>
            <person name="Brannstrom I.O."/>
            <person name="Guillou S."/>
            <person name="Cros-Aarteil S."/>
            <person name="Calhoun S."/>
            <person name="Haridas S."/>
            <person name="Kuo A."/>
            <person name="Mondo S."/>
            <person name="Pangilinan J."/>
            <person name="Riley R."/>
            <person name="Labutti K."/>
            <person name="Andreopoulos B."/>
            <person name="Lipzen A."/>
            <person name="Chen C."/>
            <person name="Yanf M."/>
            <person name="Daum C."/>
            <person name="Ng V."/>
            <person name="Clum A."/>
            <person name="Ohm R."/>
            <person name="Martin F."/>
            <person name="Silar P."/>
            <person name="Natvig D."/>
            <person name="Lalanne C."/>
            <person name="Gautier V."/>
            <person name="Ament-Velasquez S.L."/>
            <person name="Kruys A."/>
            <person name="Hutchinson M.I."/>
            <person name="Powell A.J."/>
            <person name="Barry K."/>
            <person name="Miller A.N."/>
            <person name="Grigoriev I.V."/>
            <person name="Debuchy R."/>
            <person name="Gladieux P."/>
            <person name="Thoren M.H."/>
            <person name="Johannesson H."/>
        </authorList>
    </citation>
    <scope>NUCLEOTIDE SEQUENCE</scope>
    <source>
        <strain evidence="3">CBS 508.74</strain>
    </source>
</reference>
<dbReference type="GeneID" id="89934549"/>
<feature type="compositionally biased region" description="Basic residues" evidence="1">
    <location>
        <begin position="94"/>
        <end position="105"/>
    </location>
</feature>
<dbReference type="RefSeq" id="XP_064670682.1">
    <property type="nucleotide sequence ID" value="XM_064810424.1"/>
</dbReference>
<evidence type="ECO:0000256" key="1">
    <source>
        <dbReference type="SAM" id="MobiDB-lite"/>
    </source>
</evidence>
<keyword evidence="2" id="KW-0812">Transmembrane</keyword>
<keyword evidence="2" id="KW-0472">Membrane</keyword>
<evidence type="ECO:0000256" key="2">
    <source>
        <dbReference type="SAM" id="Phobius"/>
    </source>
</evidence>
<evidence type="ECO:0000313" key="3">
    <source>
        <dbReference type="EMBL" id="KAK4113112.1"/>
    </source>
</evidence>
<organism evidence="3 4">
    <name type="scientific">Canariomyces notabilis</name>
    <dbReference type="NCBI Taxonomy" id="2074819"/>
    <lineage>
        <taxon>Eukaryota</taxon>
        <taxon>Fungi</taxon>
        <taxon>Dikarya</taxon>
        <taxon>Ascomycota</taxon>
        <taxon>Pezizomycotina</taxon>
        <taxon>Sordariomycetes</taxon>
        <taxon>Sordariomycetidae</taxon>
        <taxon>Sordariales</taxon>
        <taxon>Chaetomiaceae</taxon>
        <taxon>Canariomyces</taxon>
    </lineage>
</organism>
<feature type="compositionally biased region" description="Basic and acidic residues" evidence="1">
    <location>
        <begin position="25"/>
        <end position="35"/>
    </location>
</feature>
<feature type="region of interest" description="Disordered" evidence="1">
    <location>
        <begin position="162"/>
        <end position="201"/>
    </location>
</feature>
<gene>
    <name evidence="3" type="ORF">N656DRAFT_643348</name>
</gene>
<accession>A0AAN6TET2</accession>
<name>A0AAN6TET2_9PEZI</name>
<proteinExistence type="predicted"/>
<dbReference type="Proteomes" id="UP001302812">
    <property type="component" value="Unassembled WGS sequence"/>
</dbReference>
<sequence>MLPTNQGSPAAGRTPQETQHRPARYNREQCLDRRQRDHPLLDDIDININGEFPGAAATTATRSAETLAEAMALGNRLPMMQSHHHTLTSCAGARQRRRRQQQRLKHPQDLLDDLQVGNLDLDLNGNGQEEEDLGLDDDDDDIGFAPLLRSAVLCPGHRPIEHGIIQPERRRHARGGCERGQGQERRQQQQQQQQRSGTFRRPEMEAVAAVVTVVVGMLVAFFFAGLYLGSKHPPRMAV</sequence>
<dbReference type="AlphaFoldDB" id="A0AAN6TET2"/>
<keyword evidence="4" id="KW-1185">Reference proteome</keyword>
<evidence type="ECO:0000313" key="4">
    <source>
        <dbReference type="Proteomes" id="UP001302812"/>
    </source>
</evidence>
<feature type="region of interest" description="Disordered" evidence="1">
    <location>
        <begin position="1"/>
        <end position="35"/>
    </location>
</feature>
<keyword evidence="2" id="KW-1133">Transmembrane helix</keyword>
<feature type="transmembrane region" description="Helical" evidence="2">
    <location>
        <begin position="206"/>
        <end position="228"/>
    </location>
</feature>
<feature type="region of interest" description="Disordered" evidence="1">
    <location>
        <begin position="84"/>
        <end position="110"/>
    </location>
</feature>
<comment type="caution">
    <text evidence="3">The sequence shown here is derived from an EMBL/GenBank/DDBJ whole genome shotgun (WGS) entry which is preliminary data.</text>
</comment>
<dbReference type="EMBL" id="MU853340">
    <property type="protein sequence ID" value="KAK4113112.1"/>
    <property type="molecule type" value="Genomic_DNA"/>
</dbReference>
<protein>
    <submittedName>
        <fullName evidence="3">Uncharacterized protein</fullName>
    </submittedName>
</protein>
<reference evidence="3" key="1">
    <citation type="journal article" date="2023" name="Mol. Phylogenet. Evol.">
        <title>Genome-scale phylogeny and comparative genomics of the fungal order Sordariales.</title>
        <authorList>
            <person name="Hensen N."/>
            <person name="Bonometti L."/>
            <person name="Westerberg I."/>
            <person name="Brannstrom I.O."/>
            <person name="Guillou S."/>
            <person name="Cros-Aarteil S."/>
            <person name="Calhoun S."/>
            <person name="Haridas S."/>
            <person name="Kuo A."/>
            <person name="Mondo S."/>
            <person name="Pangilinan J."/>
            <person name="Riley R."/>
            <person name="LaButti K."/>
            <person name="Andreopoulos B."/>
            <person name="Lipzen A."/>
            <person name="Chen C."/>
            <person name="Yan M."/>
            <person name="Daum C."/>
            <person name="Ng V."/>
            <person name="Clum A."/>
            <person name="Steindorff A."/>
            <person name="Ohm R.A."/>
            <person name="Martin F."/>
            <person name="Silar P."/>
            <person name="Natvig D.O."/>
            <person name="Lalanne C."/>
            <person name="Gautier V."/>
            <person name="Ament-Velasquez S.L."/>
            <person name="Kruys A."/>
            <person name="Hutchinson M.I."/>
            <person name="Powell A.J."/>
            <person name="Barry K."/>
            <person name="Miller A.N."/>
            <person name="Grigoriev I.V."/>
            <person name="Debuchy R."/>
            <person name="Gladieux P."/>
            <person name="Hiltunen Thoren M."/>
            <person name="Johannesson H."/>
        </authorList>
    </citation>
    <scope>NUCLEOTIDE SEQUENCE</scope>
    <source>
        <strain evidence="3">CBS 508.74</strain>
    </source>
</reference>